<keyword evidence="1" id="KW-0472">Membrane</keyword>
<dbReference type="Proteomes" id="UP001202281">
    <property type="component" value="Unassembled WGS sequence"/>
</dbReference>
<keyword evidence="1" id="KW-1133">Transmembrane helix</keyword>
<keyword evidence="3" id="KW-1185">Reference proteome</keyword>
<evidence type="ECO:0000313" key="3">
    <source>
        <dbReference type="Proteomes" id="UP001202281"/>
    </source>
</evidence>
<protein>
    <submittedName>
        <fullName evidence="2">GlsB/YeaQ/YmgE family stress response membrane protein</fullName>
    </submittedName>
</protein>
<keyword evidence="1" id="KW-0812">Transmembrane</keyword>
<dbReference type="EMBL" id="JALHLG010000011">
    <property type="protein sequence ID" value="MCJ2187179.1"/>
    <property type="molecule type" value="Genomic_DNA"/>
</dbReference>
<proteinExistence type="predicted"/>
<feature type="transmembrane region" description="Helical" evidence="1">
    <location>
        <begin position="28"/>
        <end position="47"/>
    </location>
</feature>
<evidence type="ECO:0000256" key="1">
    <source>
        <dbReference type="SAM" id="Phobius"/>
    </source>
</evidence>
<reference evidence="2 3" key="1">
    <citation type="submission" date="2022-04" db="EMBL/GenBank/DDBJ databases">
        <title>Identification of a novel bacterium isolated from mangrove sediments.</title>
        <authorList>
            <person name="Pan X."/>
        </authorList>
    </citation>
    <scope>NUCLEOTIDE SEQUENCE [LARGE SCALE GENOMIC DNA]</scope>
    <source>
        <strain evidence="2 3">B2638</strain>
    </source>
</reference>
<feature type="transmembrane region" description="Helical" evidence="1">
    <location>
        <begin position="59"/>
        <end position="79"/>
    </location>
</feature>
<organism evidence="2 3">
    <name type="scientific">Novosphingobium beihaiensis</name>
    <dbReference type="NCBI Taxonomy" id="2930389"/>
    <lineage>
        <taxon>Bacteria</taxon>
        <taxon>Pseudomonadati</taxon>
        <taxon>Pseudomonadota</taxon>
        <taxon>Alphaproteobacteria</taxon>
        <taxon>Sphingomonadales</taxon>
        <taxon>Sphingomonadaceae</taxon>
        <taxon>Novosphingobium</taxon>
    </lineage>
</organism>
<sequence>MFNIIGAIISGLFIGALAQLFYPGHQGYSWVATILLGIGGSLVAGLITSRGQRDFSRAGCLASVLGAMALIFLGHALHIGG</sequence>
<comment type="caution">
    <text evidence="2">The sequence shown here is derived from an EMBL/GenBank/DDBJ whole genome shotgun (WGS) entry which is preliminary data.</text>
</comment>
<accession>A0ABT0BQ62</accession>
<gene>
    <name evidence="2" type="ORF">MTR66_10195</name>
</gene>
<evidence type="ECO:0000313" key="2">
    <source>
        <dbReference type="EMBL" id="MCJ2187179.1"/>
    </source>
</evidence>
<dbReference type="RefSeq" id="WP_243920560.1">
    <property type="nucleotide sequence ID" value="NZ_JALHLG010000011.1"/>
</dbReference>
<name>A0ABT0BQ62_9SPHN</name>